<dbReference type="EMBL" id="LAQI01000111">
    <property type="protein sequence ID" value="KKY19688.1"/>
    <property type="molecule type" value="Genomic_DNA"/>
</dbReference>
<feature type="compositionally biased region" description="Polar residues" evidence="2">
    <location>
        <begin position="59"/>
        <end position="68"/>
    </location>
</feature>
<accession>A0A0G2G7J8</accession>
<feature type="region of interest" description="Disordered" evidence="2">
    <location>
        <begin position="1"/>
        <end position="71"/>
    </location>
</feature>
<feature type="coiled-coil region" evidence="1">
    <location>
        <begin position="204"/>
        <end position="252"/>
    </location>
</feature>
<feature type="compositionally biased region" description="Low complexity" evidence="2">
    <location>
        <begin position="1"/>
        <end position="11"/>
    </location>
</feature>
<protein>
    <submittedName>
        <fullName evidence="3">Uncharacterized protein</fullName>
    </submittedName>
</protein>
<feature type="coiled-coil region" evidence="1">
    <location>
        <begin position="376"/>
        <end position="424"/>
    </location>
</feature>
<sequence>MDGDANPTENPSSPPPTAAERMLDMQLTTDNGNPATPPFHHSRSFRTTISPGSAVAGDAQTNDDTTPFNPFLMHHPFSNTAVPTPTNPFLAQNPFAIANVNAAAANNAAADNDAHLIDPILDHLLTSLANAASTAAPLLPTATGAVRARLQAALQPVLDARTAALEAELDRMRATWVDQDARIDEQGEQLRDQSEQMRDQDEIIRDLGVELRQQEMQIEEQETQIREQETQIQEQVTQLREQETQIQEQVTQLRGAAVTTTRYERLIENLRSSVRRASNDVDERYVENVRILREADDREREAEARIAQQDELIAQLDERIGERNERIEERDERIAQQERITADQERDIAEQRGRIADHERTMHESTMHIIDQRIVIHARDDRIAELEELNREHEELNQENEERIQELEELTQQYQERIAELEVDAKSEGLSEAVKPEDPLQEMDQDEHAQQPVVDEDEELYQHAQQPVFDDDEELYQHAQQPVFDDDEEMGGMMGGDEEEHPQQEGSQQEEPQQEEPQQEEQEQEQEQEQEEPQHNASTSASPYTSTTPIQPPQPQQPEEETQQEQRVTRSTHRQMQTRRSEVPRLRSVFRTMQHQLDHTPDFAFAAESAAGSRRFLLDAQLVDREQVAAQLDEVTTTDADADDNATSAPANAAATARAASDADAIASGALAQACDFLLARMVLHAPGGDVSIDPLECGVAAARALDQQLSQVLVDRERAERSARWADPEGTLMPSYCLHGAVVGRRPPRFDNGVGRACRECMSSGHACVVRRYGLLVVLPRCDPDEGDWREADMWVGDISRHKRRKTQH</sequence>
<feature type="compositionally biased region" description="Acidic residues" evidence="2">
    <location>
        <begin position="484"/>
        <end position="500"/>
    </location>
</feature>
<dbReference type="AlphaFoldDB" id="A0A0G2G7J8"/>
<dbReference type="Proteomes" id="UP000034182">
    <property type="component" value="Unassembled WGS sequence"/>
</dbReference>
<evidence type="ECO:0000313" key="4">
    <source>
        <dbReference type="Proteomes" id="UP000034182"/>
    </source>
</evidence>
<comment type="caution">
    <text evidence="3">The sequence shown here is derived from an EMBL/GenBank/DDBJ whole genome shotgun (WGS) entry which is preliminary data.</text>
</comment>
<evidence type="ECO:0000256" key="2">
    <source>
        <dbReference type="SAM" id="MobiDB-lite"/>
    </source>
</evidence>
<feature type="compositionally biased region" description="Low complexity" evidence="2">
    <location>
        <begin position="537"/>
        <end position="549"/>
    </location>
</feature>
<gene>
    <name evidence="3" type="ORF">UCDDS831_g05347</name>
</gene>
<organism evidence="3 4">
    <name type="scientific">Diplodia seriata</name>
    <dbReference type="NCBI Taxonomy" id="420778"/>
    <lineage>
        <taxon>Eukaryota</taxon>
        <taxon>Fungi</taxon>
        <taxon>Dikarya</taxon>
        <taxon>Ascomycota</taxon>
        <taxon>Pezizomycotina</taxon>
        <taxon>Dothideomycetes</taxon>
        <taxon>Dothideomycetes incertae sedis</taxon>
        <taxon>Botryosphaeriales</taxon>
        <taxon>Botryosphaeriaceae</taxon>
        <taxon>Diplodia</taxon>
    </lineage>
</organism>
<reference evidence="3 4" key="2">
    <citation type="submission" date="2015-05" db="EMBL/GenBank/DDBJ databases">
        <title>Distinctive expansion of gene families associated with plant cell wall degradation and secondary metabolism in the genomes of grapevine trunk pathogens.</title>
        <authorList>
            <person name="Lawrence D.P."/>
            <person name="Travadon R."/>
            <person name="Rolshausen P.E."/>
            <person name="Baumgartner K."/>
        </authorList>
    </citation>
    <scope>NUCLEOTIDE SEQUENCE [LARGE SCALE GENOMIC DNA]</scope>
    <source>
        <strain evidence="3">DS831</strain>
    </source>
</reference>
<proteinExistence type="predicted"/>
<name>A0A0G2G7J8_9PEZI</name>
<feature type="coiled-coil region" evidence="1">
    <location>
        <begin position="292"/>
        <end position="319"/>
    </location>
</feature>
<keyword evidence="1" id="KW-0175">Coiled coil</keyword>
<feature type="region of interest" description="Disordered" evidence="2">
    <location>
        <begin position="437"/>
        <end position="587"/>
    </location>
</feature>
<evidence type="ECO:0000313" key="3">
    <source>
        <dbReference type="EMBL" id="KKY19688.1"/>
    </source>
</evidence>
<reference evidence="3 4" key="1">
    <citation type="submission" date="2015-03" db="EMBL/GenBank/DDBJ databases">
        <authorList>
            <person name="Morales-Cruz A."/>
            <person name="Amrine K.C."/>
            <person name="Cantu D."/>
        </authorList>
    </citation>
    <scope>NUCLEOTIDE SEQUENCE [LARGE SCALE GENOMIC DNA]</scope>
    <source>
        <strain evidence="3">DS831</strain>
    </source>
</reference>
<feature type="compositionally biased region" description="Acidic residues" evidence="2">
    <location>
        <begin position="512"/>
        <end position="531"/>
    </location>
</feature>
<evidence type="ECO:0000256" key="1">
    <source>
        <dbReference type="SAM" id="Coils"/>
    </source>
</evidence>